<dbReference type="PROSITE" id="PS00211">
    <property type="entry name" value="ABC_TRANSPORTER_1"/>
    <property type="match status" value="1"/>
</dbReference>
<dbReference type="PANTHER" id="PTHR42781:SF4">
    <property type="entry name" value="SPERMIDINE_PUTRESCINE IMPORT ATP-BINDING PROTEIN POTA"/>
    <property type="match status" value="1"/>
</dbReference>
<dbReference type="AlphaFoldDB" id="A0A7K1UJE0"/>
<gene>
    <name evidence="5" type="ORF">GNZ21_09505</name>
</gene>
<feature type="domain" description="ABC transporter" evidence="4">
    <location>
        <begin position="9"/>
        <end position="242"/>
    </location>
</feature>
<dbReference type="GO" id="GO:0140359">
    <property type="term" value="F:ABC-type transporter activity"/>
    <property type="evidence" value="ECO:0007669"/>
    <property type="project" value="UniProtKB-ARBA"/>
</dbReference>
<dbReference type="SMART" id="SM00382">
    <property type="entry name" value="AAA"/>
    <property type="match status" value="1"/>
</dbReference>
<dbReference type="InterPro" id="IPR008995">
    <property type="entry name" value="Mo/tungstate-bd_C_term_dom"/>
</dbReference>
<dbReference type="Gene3D" id="3.40.50.300">
    <property type="entry name" value="P-loop containing nucleotide triphosphate hydrolases"/>
    <property type="match status" value="1"/>
</dbReference>
<dbReference type="Pfam" id="PF00005">
    <property type="entry name" value="ABC_tran"/>
    <property type="match status" value="1"/>
</dbReference>
<dbReference type="SUPFAM" id="SSF50331">
    <property type="entry name" value="MOP-like"/>
    <property type="match status" value="1"/>
</dbReference>
<dbReference type="PANTHER" id="PTHR42781">
    <property type="entry name" value="SPERMIDINE/PUTRESCINE IMPORT ATP-BINDING PROTEIN POTA"/>
    <property type="match status" value="1"/>
</dbReference>
<dbReference type="GO" id="GO:0016887">
    <property type="term" value="F:ATP hydrolysis activity"/>
    <property type="evidence" value="ECO:0007669"/>
    <property type="project" value="InterPro"/>
</dbReference>
<dbReference type="InterPro" id="IPR017871">
    <property type="entry name" value="ABC_transporter-like_CS"/>
</dbReference>
<dbReference type="InterPro" id="IPR013611">
    <property type="entry name" value="Transp-assoc_OB_typ2"/>
</dbReference>
<evidence type="ECO:0000256" key="2">
    <source>
        <dbReference type="ARBA" id="ARBA00022741"/>
    </source>
</evidence>
<organism evidence="5 6">
    <name type="scientific">Nesterenkonia alkaliphila</name>
    <dbReference type="NCBI Taxonomy" id="1463631"/>
    <lineage>
        <taxon>Bacteria</taxon>
        <taxon>Bacillati</taxon>
        <taxon>Actinomycetota</taxon>
        <taxon>Actinomycetes</taxon>
        <taxon>Micrococcales</taxon>
        <taxon>Micrococcaceae</taxon>
        <taxon>Nesterenkonia</taxon>
    </lineage>
</organism>
<proteinExistence type="predicted"/>
<dbReference type="InterPro" id="IPR003593">
    <property type="entry name" value="AAA+_ATPase"/>
</dbReference>
<evidence type="ECO:0000259" key="4">
    <source>
        <dbReference type="PROSITE" id="PS50893"/>
    </source>
</evidence>
<comment type="caution">
    <text evidence="5">The sequence shown here is derived from an EMBL/GenBank/DDBJ whole genome shotgun (WGS) entry which is preliminary data.</text>
</comment>
<dbReference type="GO" id="GO:0005524">
    <property type="term" value="F:ATP binding"/>
    <property type="evidence" value="ECO:0007669"/>
    <property type="project" value="UniProtKB-KW"/>
</dbReference>
<keyword evidence="1" id="KW-0813">Transport</keyword>
<sequence>MTEQNAGELELSQLVKIYDPASELRAVDGLSLRIAAGEFVTLLGPSGCGKTTVLRTVAGFETPTSGSLTLDGKNLLRLAPSRRPVSMVFQSYALFPHMTVRENVGYGLKAAGVKSRELTERVDQALATMNLTPYADRAPAQLSGGQQQRVALARAMVTRPQVMLFDEPLSNLDAALREQMRLEIRRLQRQLGTTALYVTHDQAEAMAMSDRVVVMNSGRIEQAGPPTEIYRRPASRFVAGFVGRANFFEVQRQQVDESSAEIQLWGASYRVPAHSRTREAREVVLLVRPESLRLVPDAAAEGPAAAVVSAAVFMGDRVEYELSRGEQRLMATVMDPAEAEIIPEGSRVRMDLVPERSWLLPA</sequence>
<dbReference type="SUPFAM" id="SSF52540">
    <property type="entry name" value="P-loop containing nucleoside triphosphate hydrolases"/>
    <property type="match status" value="1"/>
</dbReference>
<dbReference type="Proteomes" id="UP000460157">
    <property type="component" value="Unassembled WGS sequence"/>
</dbReference>
<dbReference type="EMBL" id="WRPM01000068">
    <property type="protein sequence ID" value="MVT26589.1"/>
    <property type="molecule type" value="Genomic_DNA"/>
</dbReference>
<dbReference type="FunFam" id="3.40.50.300:FF:000042">
    <property type="entry name" value="Maltose/maltodextrin ABC transporter, ATP-binding protein"/>
    <property type="match status" value="1"/>
</dbReference>
<evidence type="ECO:0000256" key="3">
    <source>
        <dbReference type="ARBA" id="ARBA00022840"/>
    </source>
</evidence>
<accession>A0A7K1UJE0</accession>
<dbReference type="InterPro" id="IPR027417">
    <property type="entry name" value="P-loop_NTPase"/>
</dbReference>
<dbReference type="Gene3D" id="2.40.50.100">
    <property type="match status" value="1"/>
</dbReference>
<dbReference type="GO" id="GO:0043190">
    <property type="term" value="C:ATP-binding cassette (ABC) transporter complex"/>
    <property type="evidence" value="ECO:0007669"/>
    <property type="project" value="InterPro"/>
</dbReference>
<evidence type="ECO:0000313" key="5">
    <source>
        <dbReference type="EMBL" id="MVT26589.1"/>
    </source>
</evidence>
<dbReference type="InterPro" id="IPR050093">
    <property type="entry name" value="ABC_SmlMolc_Importer"/>
</dbReference>
<evidence type="ECO:0000256" key="1">
    <source>
        <dbReference type="ARBA" id="ARBA00022448"/>
    </source>
</evidence>
<keyword evidence="3 5" id="KW-0067">ATP-binding</keyword>
<protein>
    <submittedName>
        <fullName evidence="5">ATP-binding cassette domain-containing protein</fullName>
    </submittedName>
</protein>
<dbReference type="PROSITE" id="PS50893">
    <property type="entry name" value="ABC_TRANSPORTER_2"/>
    <property type="match status" value="1"/>
</dbReference>
<keyword evidence="2" id="KW-0547">Nucleotide-binding</keyword>
<dbReference type="Pfam" id="PF08402">
    <property type="entry name" value="TOBE_2"/>
    <property type="match status" value="1"/>
</dbReference>
<keyword evidence="6" id="KW-1185">Reference proteome</keyword>
<reference evidence="5 6" key="1">
    <citation type="submission" date="2019-12" db="EMBL/GenBank/DDBJ databases">
        <title>Nesterenkonia muleiensis sp. nov., a novel actinobacterium isolated from sap of Populus euphratica.</title>
        <authorList>
            <person name="Wang R."/>
        </authorList>
    </citation>
    <scope>NUCLEOTIDE SEQUENCE [LARGE SCALE GENOMIC DNA]</scope>
    <source>
        <strain evidence="5 6">F10</strain>
    </source>
</reference>
<dbReference type="RefSeq" id="WP_188503413.1">
    <property type="nucleotide sequence ID" value="NZ_BMFX01000002.1"/>
</dbReference>
<evidence type="ECO:0000313" key="6">
    <source>
        <dbReference type="Proteomes" id="UP000460157"/>
    </source>
</evidence>
<dbReference type="InterPro" id="IPR003439">
    <property type="entry name" value="ABC_transporter-like_ATP-bd"/>
</dbReference>
<name>A0A7K1UJE0_9MICC</name>